<accession>A0A8X8ZCR9</accession>
<comment type="caution">
    <text evidence="3">The sequence shown here is derived from an EMBL/GenBank/DDBJ whole genome shotgun (WGS) entry which is preliminary data.</text>
</comment>
<dbReference type="GO" id="GO:0009395">
    <property type="term" value="P:phospholipid catabolic process"/>
    <property type="evidence" value="ECO:0007669"/>
    <property type="project" value="TreeGrafter"/>
</dbReference>
<dbReference type="SUPFAM" id="SSF56024">
    <property type="entry name" value="Phospholipase D/nuclease"/>
    <property type="match status" value="1"/>
</dbReference>
<proteinExistence type="predicted"/>
<evidence type="ECO:0000313" key="3">
    <source>
        <dbReference type="EMBL" id="KAG6399853.1"/>
    </source>
</evidence>
<organism evidence="3">
    <name type="scientific">Salvia splendens</name>
    <name type="common">Scarlet sage</name>
    <dbReference type="NCBI Taxonomy" id="180675"/>
    <lineage>
        <taxon>Eukaryota</taxon>
        <taxon>Viridiplantae</taxon>
        <taxon>Streptophyta</taxon>
        <taxon>Embryophyta</taxon>
        <taxon>Tracheophyta</taxon>
        <taxon>Spermatophyta</taxon>
        <taxon>Magnoliopsida</taxon>
        <taxon>eudicotyledons</taxon>
        <taxon>Gunneridae</taxon>
        <taxon>Pentapetalae</taxon>
        <taxon>asterids</taxon>
        <taxon>lamiids</taxon>
        <taxon>Lamiales</taxon>
        <taxon>Lamiaceae</taxon>
        <taxon>Nepetoideae</taxon>
        <taxon>Mentheae</taxon>
        <taxon>Salviinae</taxon>
        <taxon>Salvia</taxon>
        <taxon>Salvia subgen. Calosphace</taxon>
        <taxon>core Calosphace</taxon>
    </lineage>
</organism>
<dbReference type="Proteomes" id="UP000298416">
    <property type="component" value="Unassembled WGS sequence"/>
</dbReference>
<reference evidence="3" key="2">
    <citation type="submission" date="2020-08" db="EMBL/GenBank/DDBJ databases">
        <title>Plant Genome Project.</title>
        <authorList>
            <person name="Zhang R.-G."/>
        </authorList>
    </citation>
    <scope>NUCLEOTIDE SEQUENCE</scope>
    <source>
        <strain evidence="3">Huo1</strain>
        <tissue evidence="3">Leaf</tissue>
    </source>
</reference>
<keyword evidence="2" id="KW-0443">Lipid metabolism</keyword>
<evidence type="ECO:0000256" key="2">
    <source>
        <dbReference type="ARBA" id="ARBA00023098"/>
    </source>
</evidence>
<reference evidence="3" key="1">
    <citation type="submission" date="2018-01" db="EMBL/GenBank/DDBJ databases">
        <authorList>
            <person name="Mao J.F."/>
        </authorList>
    </citation>
    <scope>NUCLEOTIDE SEQUENCE</scope>
    <source>
        <strain evidence="3">Huo1</strain>
        <tissue evidence="3">Leaf</tissue>
    </source>
</reference>
<dbReference type="Gene3D" id="3.30.870.10">
    <property type="entry name" value="Endonuclease Chain A"/>
    <property type="match status" value="1"/>
</dbReference>
<dbReference type="GO" id="GO:0004630">
    <property type="term" value="F:phospholipase D activity"/>
    <property type="evidence" value="ECO:0007669"/>
    <property type="project" value="TreeGrafter"/>
</dbReference>
<dbReference type="AlphaFoldDB" id="A0A8X8ZCR9"/>
<keyword evidence="4" id="KW-1185">Reference proteome</keyword>
<evidence type="ECO:0000313" key="4">
    <source>
        <dbReference type="Proteomes" id="UP000298416"/>
    </source>
</evidence>
<dbReference type="PANTHER" id="PTHR18896">
    <property type="entry name" value="PHOSPHOLIPASE D"/>
    <property type="match status" value="1"/>
</dbReference>
<dbReference type="GO" id="GO:0005886">
    <property type="term" value="C:plasma membrane"/>
    <property type="evidence" value="ECO:0007669"/>
    <property type="project" value="TreeGrafter"/>
</dbReference>
<evidence type="ECO:0000256" key="1">
    <source>
        <dbReference type="ARBA" id="ARBA00022737"/>
    </source>
</evidence>
<protein>
    <submittedName>
        <fullName evidence="3">Uncharacterized protein</fullName>
    </submittedName>
</protein>
<dbReference type="InterPro" id="IPR015679">
    <property type="entry name" value="PLipase_D_fam"/>
</dbReference>
<gene>
    <name evidence="3" type="ORF">SASPL_141338</name>
</gene>
<name>A0A8X8ZCR9_SALSN</name>
<dbReference type="EMBL" id="PNBA02000015">
    <property type="protein sequence ID" value="KAG6399853.1"/>
    <property type="molecule type" value="Genomic_DNA"/>
</dbReference>
<dbReference type="PANTHER" id="PTHR18896:SF86">
    <property type="entry name" value="PHOSPHOLIPASE D DELTA"/>
    <property type="match status" value="1"/>
</dbReference>
<keyword evidence="1" id="KW-0677">Repeat</keyword>
<sequence length="131" mass="15248">MTMLVNGMQAPREPCHDLHCRILKDLLLMMYSREDDPKLYVSGEEHPENWHVQIFRSIESGGFPKFYDEAEAQNLVCSKNLVIDKSIQTAYIQAIRSAQHFIYIENQYFLGSSYAWPSDKDAGKKRFPDFP</sequence>